<dbReference type="PANTHER" id="PTHR31817">
    <property type="match status" value="1"/>
</dbReference>
<feature type="compositionally biased region" description="Basic residues" evidence="5">
    <location>
        <begin position="32"/>
        <end position="42"/>
    </location>
</feature>
<gene>
    <name evidence="7" type="primary">LOC106174029</name>
</gene>
<organism evidence="6 7">
    <name type="scientific">Lingula anatina</name>
    <name type="common">Brachiopod</name>
    <name type="synonym">Lingula unguis</name>
    <dbReference type="NCBI Taxonomy" id="7574"/>
    <lineage>
        <taxon>Eukaryota</taxon>
        <taxon>Metazoa</taxon>
        <taxon>Spiralia</taxon>
        <taxon>Lophotrochozoa</taxon>
        <taxon>Brachiopoda</taxon>
        <taxon>Linguliformea</taxon>
        <taxon>Lingulata</taxon>
        <taxon>Lingulida</taxon>
        <taxon>Linguloidea</taxon>
        <taxon>Lingulidae</taxon>
        <taxon>Lingula</taxon>
    </lineage>
</organism>
<keyword evidence="2" id="KW-0645">Protease</keyword>
<proteinExistence type="predicted"/>
<dbReference type="OMA" id="CIFTAIK"/>
<sequence length="498" mass="57288">MATAVSTTALLDSFSFQSSDDESERKKSIPQSRKRKKKRKRQSTGGPASRKPSSRDIRTLKPAWNYSGITTSSAMCTTTETTQQLLGFNVKRVELSSKPSNQMTRCASQQATWSSSTKLPSVQQTRASSVFSTNQTGSFQEKKKRKVALLVAIKPENVESEKARFFRASYNYHPLFIYKYPADPEVLARTSNPSDRYLTQAVHIMETAIAKYGSYETFEEKTGGKPMSRTQIMAMVLQYLRKENLEEEISVNLSEVLMSRASMTNVKGKPTLNVRVWNLREHWVDGLLRHEVGTHYIRSYNNQFQPWYNWKKRKELDMEPINPTEEGLAALHSILVRKDPSLWRAAILYYTTYWAAHMSLRDLFKDLGRFVQDPHTRWDYCMRTKRGQTDTSQPGGFSKDQVYLTGALELLRYRHSIDFHALARLGKVSYKDVDKLKNMGDFEETRIPYFMQDTNWYLGRLDHIVRANGLTDAELKRVVPDLDDINLKSCGSASSFNY</sequence>
<evidence type="ECO:0000256" key="2">
    <source>
        <dbReference type="ARBA" id="ARBA00022670"/>
    </source>
</evidence>
<dbReference type="GeneID" id="106174029"/>
<evidence type="ECO:0000256" key="1">
    <source>
        <dbReference type="ARBA" id="ARBA00001947"/>
    </source>
</evidence>
<evidence type="ECO:0000256" key="4">
    <source>
        <dbReference type="ARBA" id="ARBA00023049"/>
    </source>
</evidence>
<dbReference type="KEGG" id="lak:106174029"/>
<accession>A0A1S3JKF2</accession>
<dbReference type="InterPro" id="IPR012548">
    <property type="entry name" value="MATCAP"/>
</dbReference>
<keyword evidence="3" id="KW-0378">Hydrolase</keyword>
<evidence type="ECO:0000313" key="7">
    <source>
        <dbReference type="RefSeq" id="XP_013410853.1"/>
    </source>
</evidence>
<name>A0A1S3JKF2_LINAN</name>
<dbReference type="SMART" id="SM01154">
    <property type="entry name" value="DUF1704"/>
    <property type="match status" value="1"/>
</dbReference>
<dbReference type="RefSeq" id="XP_013410853.1">
    <property type="nucleotide sequence ID" value="XM_013555399.1"/>
</dbReference>
<feature type="region of interest" description="Disordered" evidence="5">
    <location>
        <begin position="15"/>
        <end position="62"/>
    </location>
</feature>
<dbReference type="Proteomes" id="UP000085678">
    <property type="component" value="Unplaced"/>
</dbReference>
<comment type="cofactor">
    <cofactor evidence="1">
        <name>Zn(2+)</name>
        <dbReference type="ChEBI" id="CHEBI:29105"/>
    </cofactor>
</comment>
<keyword evidence="4" id="KW-0482">Metalloprotease</keyword>
<keyword evidence="6" id="KW-1185">Reference proteome</keyword>
<dbReference type="GO" id="GO:0008237">
    <property type="term" value="F:metallopeptidase activity"/>
    <property type="evidence" value="ECO:0007669"/>
    <property type="project" value="UniProtKB-KW"/>
</dbReference>
<dbReference type="AlphaFoldDB" id="A0A1S3JKF2"/>
<dbReference type="InParanoid" id="A0A1S3JKF2"/>
<protein>
    <submittedName>
        <fullName evidence="7">Uncharacterized protein KIAA0895-like</fullName>
    </submittedName>
</protein>
<dbReference type="PANTHER" id="PTHR31817:SF0">
    <property type="entry name" value="CHROMOSOME UNDETERMINED SCAFFOLD_67, WHOLE GENOME SHOTGUN SEQUENCE"/>
    <property type="match status" value="1"/>
</dbReference>
<dbReference type="OrthoDB" id="449345at2759"/>
<dbReference type="Pfam" id="PF08014">
    <property type="entry name" value="MATCAP"/>
    <property type="match status" value="1"/>
</dbReference>
<dbReference type="GO" id="GO:0006508">
    <property type="term" value="P:proteolysis"/>
    <property type="evidence" value="ECO:0007669"/>
    <property type="project" value="UniProtKB-KW"/>
</dbReference>
<evidence type="ECO:0000313" key="6">
    <source>
        <dbReference type="Proteomes" id="UP000085678"/>
    </source>
</evidence>
<reference evidence="7" key="1">
    <citation type="submission" date="2025-08" db="UniProtKB">
        <authorList>
            <consortium name="RefSeq"/>
        </authorList>
    </citation>
    <scope>IDENTIFICATION</scope>
    <source>
        <tissue evidence="7">Gonads</tissue>
    </source>
</reference>
<evidence type="ECO:0000256" key="3">
    <source>
        <dbReference type="ARBA" id="ARBA00022801"/>
    </source>
</evidence>
<evidence type="ECO:0000256" key="5">
    <source>
        <dbReference type="SAM" id="MobiDB-lite"/>
    </source>
</evidence>